<name>A0ABQ9WJG3_SAGOE</name>
<dbReference type="Proteomes" id="UP001266305">
    <property type="component" value="Unassembled WGS sequence"/>
</dbReference>
<proteinExistence type="predicted"/>
<protein>
    <submittedName>
        <fullName evidence="1">Uncharacterized protein</fullName>
    </submittedName>
</protein>
<evidence type="ECO:0000313" key="2">
    <source>
        <dbReference type="Proteomes" id="UP001266305"/>
    </source>
</evidence>
<accession>A0ABQ9WJG3</accession>
<sequence>MNNAVTQRGTVTTGGQQQGWALFGWPRQELGCKKEARVVQQQLSPCLSAAQLHTLQLRSTSPKPPCGIPQQHQCTNCLSVFS</sequence>
<dbReference type="EMBL" id="JASSZA010000001">
    <property type="protein sequence ID" value="KAK2121620.1"/>
    <property type="molecule type" value="Genomic_DNA"/>
</dbReference>
<reference evidence="1 2" key="1">
    <citation type="submission" date="2023-05" db="EMBL/GenBank/DDBJ databases">
        <title>B98-5 Cell Line De Novo Hybrid Assembly: An Optical Mapping Approach.</title>
        <authorList>
            <person name="Kananen K."/>
            <person name="Auerbach J.A."/>
            <person name="Kautto E."/>
            <person name="Blachly J.S."/>
        </authorList>
    </citation>
    <scope>NUCLEOTIDE SEQUENCE [LARGE SCALE GENOMIC DNA]</scope>
    <source>
        <strain evidence="1">B95-8</strain>
        <tissue evidence="1">Cell line</tissue>
    </source>
</reference>
<evidence type="ECO:0000313" key="1">
    <source>
        <dbReference type="EMBL" id="KAK2121620.1"/>
    </source>
</evidence>
<keyword evidence="2" id="KW-1185">Reference proteome</keyword>
<gene>
    <name evidence="1" type="ORF">P7K49_003006</name>
</gene>
<organism evidence="1 2">
    <name type="scientific">Saguinus oedipus</name>
    <name type="common">Cotton-top tamarin</name>
    <name type="synonym">Oedipomidas oedipus</name>
    <dbReference type="NCBI Taxonomy" id="9490"/>
    <lineage>
        <taxon>Eukaryota</taxon>
        <taxon>Metazoa</taxon>
        <taxon>Chordata</taxon>
        <taxon>Craniata</taxon>
        <taxon>Vertebrata</taxon>
        <taxon>Euteleostomi</taxon>
        <taxon>Mammalia</taxon>
        <taxon>Eutheria</taxon>
        <taxon>Euarchontoglires</taxon>
        <taxon>Primates</taxon>
        <taxon>Haplorrhini</taxon>
        <taxon>Platyrrhini</taxon>
        <taxon>Cebidae</taxon>
        <taxon>Callitrichinae</taxon>
        <taxon>Saguinus</taxon>
    </lineage>
</organism>
<comment type="caution">
    <text evidence="1">The sequence shown here is derived from an EMBL/GenBank/DDBJ whole genome shotgun (WGS) entry which is preliminary data.</text>
</comment>